<protein>
    <submittedName>
        <fullName evidence="5">AraC family transcriptional regulator</fullName>
    </submittedName>
</protein>
<keyword evidence="6" id="KW-1185">Reference proteome</keyword>
<dbReference type="AlphaFoldDB" id="A0A318EQD1"/>
<organism evidence="5 6">
    <name type="scientific">Sinimarinibacterium flocculans</name>
    <dbReference type="NCBI Taxonomy" id="985250"/>
    <lineage>
        <taxon>Bacteria</taxon>
        <taxon>Pseudomonadati</taxon>
        <taxon>Pseudomonadota</taxon>
        <taxon>Gammaproteobacteria</taxon>
        <taxon>Nevskiales</taxon>
        <taxon>Nevskiaceae</taxon>
        <taxon>Sinimarinibacterium</taxon>
    </lineage>
</organism>
<dbReference type="PANTHER" id="PTHR47894">
    <property type="entry name" value="HTH-TYPE TRANSCRIPTIONAL REGULATOR GADX"/>
    <property type="match status" value="1"/>
</dbReference>
<dbReference type="GO" id="GO:0000976">
    <property type="term" value="F:transcription cis-regulatory region binding"/>
    <property type="evidence" value="ECO:0007669"/>
    <property type="project" value="TreeGrafter"/>
</dbReference>
<dbReference type="Pfam" id="PF12833">
    <property type="entry name" value="HTH_18"/>
    <property type="match status" value="1"/>
</dbReference>
<evidence type="ECO:0000256" key="2">
    <source>
        <dbReference type="ARBA" id="ARBA00023125"/>
    </source>
</evidence>
<evidence type="ECO:0000313" key="6">
    <source>
        <dbReference type="Proteomes" id="UP000248330"/>
    </source>
</evidence>
<keyword evidence="3" id="KW-0804">Transcription</keyword>
<dbReference type="Proteomes" id="UP000248330">
    <property type="component" value="Unassembled WGS sequence"/>
</dbReference>
<gene>
    <name evidence="5" type="ORF">C8D93_101741</name>
</gene>
<name>A0A318EQD1_9GAMM</name>
<evidence type="ECO:0000256" key="3">
    <source>
        <dbReference type="ARBA" id="ARBA00023163"/>
    </source>
</evidence>
<evidence type="ECO:0000256" key="1">
    <source>
        <dbReference type="ARBA" id="ARBA00023015"/>
    </source>
</evidence>
<dbReference type="InterPro" id="IPR018060">
    <property type="entry name" value="HTH_AraC"/>
</dbReference>
<dbReference type="InterPro" id="IPR032687">
    <property type="entry name" value="AraC-type_N"/>
</dbReference>
<dbReference type="PANTHER" id="PTHR47894:SF1">
    <property type="entry name" value="HTH-TYPE TRANSCRIPTIONAL REGULATOR VQSM"/>
    <property type="match status" value="1"/>
</dbReference>
<dbReference type="InterPro" id="IPR009057">
    <property type="entry name" value="Homeodomain-like_sf"/>
</dbReference>
<dbReference type="SMART" id="SM00342">
    <property type="entry name" value="HTH_ARAC"/>
    <property type="match status" value="1"/>
</dbReference>
<dbReference type="GO" id="GO:0005829">
    <property type="term" value="C:cytosol"/>
    <property type="evidence" value="ECO:0007669"/>
    <property type="project" value="TreeGrafter"/>
</dbReference>
<dbReference type="EMBL" id="QICN01000001">
    <property type="protein sequence ID" value="PXV71686.1"/>
    <property type="molecule type" value="Genomic_DNA"/>
</dbReference>
<evidence type="ECO:0000259" key="4">
    <source>
        <dbReference type="PROSITE" id="PS01124"/>
    </source>
</evidence>
<reference evidence="5 6" key="1">
    <citation type="submission" date="2018-04" db="EMBL/GenBank/DDBJ databases">
        <title>Genomic Encyclopedia of Type Strains, Phase IV (KMG-IV): sequencing the most valuable type-strain genomes for metagenomic binning, comparative biology and taxonomic classification.</title>
        <authorList>
            <person name="Goeker M."/>
        </authorList>
    </citation>
    <scope>NUCLEOTIDE SEQUENCE [LARGE SCALE GENOMIC DNA]</scope>
    <source>
        <strain evidence="5 6">DSM 104150</strain>
    </source>
</reference>
<proteinExistence type="predicted"/>
<accession>A0A318EQD1</accession>
<keyword evidence="1" id="KW-0805">Transcription regulation</keyword>
<dbReference type="OrthoDB" id="9803764at2"/>
<keyword evidence="2" id="KW-0238">DNA-binding</keyword>
<sequence length="357" mass="39805">MTTMQQLNGRPHREADLPVNYSWLIARELGLAARQLPRLLKGTGLSVAKFLSEDCLLTTPQQVRILRNAMMLSGQPDFGLRLGKRLTPATHGAMGFAALSSPDLQSALRAIHTFLPTRANFVQLQLRRTKGYLECGLSFHVSLDDDIQRCLADTLVKVLVDFGEFVVGHPLDEAEIGFPHPAPDYAAVYSDYLTGQIRFGCKALTLKFPIALCRKPNASANHEFYGLALQQCESMLARLQPQRPSYRNRLKKLLLSHPPGTLGEDEAAASLFMSKRTLARKLKQERCGFRAVRDEILSEQAASYLCDSQLSVEAIAALMNYHDAANFRRAFKRWFGQPPERYRQLGGLRAPSPAPSP</sequence>
<comment type="caution">
    <text evidence="5">The sequence shown here is derived from an EMBL/GenBank/DDBJ whole genome shotgun (WGS) entry which is preliminary data.</text>
</comment>
<dbReference type="Pfam" id="PF12625">
    <property type="entry name" value="Arabinose_bd"/>
    <property type="match status" value="1"/>
</dbReference>
<dbReference type="PROSITE" id="PS01124">
    <property type="entry name" value="HTH_ARAC_FAMILY_2"/>
    <property type="match status" value="1"/>
</dbReference>
<dbReference type="RefSeq" id="WP_110263782.1">
    <property type="nucleotide sequence ID" value="NZ_CAKZQT010000024.1"/>
</dbReference>
<dbReference type="GO" id="GO:0003700">
    <property type="term" value="F:DNA-binding transcription factor activity"/>
    <property type="evidence" value="ECO:0007669"/>
    <property type="project" value="InterPro"/>
</dbReference>
<dbReference type="SUPFAM" id="SSF46689">
    <property type="entry name" value="Homeodomain-like"/>
    <property type="match status" value="1"/>
</dbReference>
<feature type="domain" description="HTH araC/xylS-type" evidence="4">
    <location>
        <begin position="248"/>
        <end position="345"/>
    </location>
</feature>
<evidence type="ECO:0000313" key="5">
    <source>
        <dbReference type="EMBL" id="PXV71686.1"/>
    </source>
</evidence>
<dbReference type="Gene3D" id="1.10.10.60">
    <property type="entry name" value="Homeodomain-like"/>
    <property type="match status" value="1"/>
</dbReference>